<evidence type="ECO:0000256" key="5">
    <source>
        <dbReference type="ARBA" id="ARBA00022692"/>
    </source>
</evidence>
<dbReference type="GO" id="GO:0000155">
    <property type="term" value="F:phosphorelay sensor kinase activity"/>
    <property type="evidence" value="ECO:0007669"/>
    <property type="project" value="InterPro"/>
</dbReference>
<evidence type="ECO:0000256" key="3">
    <source>
        <dbReference type="ARBA" id="ARBA00022553"/>
    </source>
</evidence>
<dbReference type="Gene3D" id="3.30.565.10">
    <property type="entry name" value="Histidine kinase-like ATPase, C-terminal domain"/>
    <property type="match status" value="1"/>
</dbReference>
<dbReference type="PANTHER" id="PTHR45436:SF16">
    <property type="entry name" value="HISTIDINE KINASE"/>
    <property type="match status" value="1"/>
</dbReference>
<name>A0A5C6QSR8_9GAMM</name>
<dbReference type="PROSITE" id="PS50109">
    <property type="entry name" value="HIS_KIN"/>
    <property type="match status" value="1"/>
</dbReference>
<dbReference type="RefSeq" id="WP_146781781.1">
    <property type="nucleotide sequence ID" value="NZ_VOLT01000001.1"/>
</dbReference>
<evidence type="ECO:0000256" key="4">
    <source>
        <dbReference type="ARBA" id="ARBA00022679"/>
    </source>
</evidence>
<dbReference type="SUPFAM" id="SSF47384">
    <property type="entry name" value="Homodimeric domain of signal transducing histidine kinase"/>
    <property type="match status" value="1"/>
</dbReference>
<evidence type="ECO:0000256" key="7">
    <source>
        <dbReference type="ARBA" id="ARBA00022989"/>
    </source>
</evidence>
<dbReference type="OrthoDB" id="9121563at2"/>
<keyword evidence="11" id="KW-1185">Reference proteome</keyword>
<keyword evidence="4" id="KW-0808">Transferase</keyword>
<accession>A0A5C6QSR8</accession>
<evidence type="ECO:0000256" key="1">
    <source>
        <dbReference type="ARBA" id="ARBA00000085"/>
    </source>
</evidence>
<comment type="catalytic activity">
    <reaction evidence="1">
        <text>ATP + protein L-histidine = ADP + protein N-phospho-L-histidine.</text>
        <dbReference type="EC" id="2.7.13.3"/>
    </reaction>
</comment>
<dbReference type="InterPro" id="IPR003661">
    <property type="entry name" value="HisK_dim/P_dom"/>
</dbReference>
<keyword evidence="3" id="KW-0597">Phosphoprotein</keyword>
<dbReference type="Pfam" id="PF02518">
    <property type="entry name" value="HATPase_c"/>
    <property type="match status" value="1"/>
</dbReference>
<keyword evidence="8" id="KW-0472">Membrane</keyword>
<dbReference type="PANTHER" id="PTHR45436">
    <property type="entry name" value="SENSOR HISTIDINE KINASE YKOH"/>
    <property type="match status" value="1"/>
</dbReference>
<gene>
    <name evidence="10" type="ORF">ESZ36_00005</name>
</gene>
<evidence type="ECO:0000313" key="10">
    <source>
        <dbReference type="EMBL" id="TWX71658.1"/>
    </source>
</evidence>
<protein>
    <recommendedName>
        <fullName evidence="2">histidine kinase</fullName>
        <ecNumber evidence="2">2.7.13.3</ecNumber>
    </recommendedName>
</protein>
<dbReference type="InterPro" id="IPR050428">
    <property type="entry name" value="TCS_sensor_his_kinase"/>
</dbReference>
<dbReference type="Gene3D" id="1.10.287.130">
    <property type="match status" value="1"/>
</dbReference>
<dbReference type="InterPro" id="IPR036890">
    <property type="entry name" value="HATPase_C_sf"/>
</dbReference>
<evidence type="ECO:0000313" key="11">
    <source>
        <dbReference type="Proteomes" id="UP000321822"/>
    </source>
</evidence>
<dbReference type="Proteomes" id="UP000321822">
    <property type="component" value="Unassembled WGS sequence"/>
</dbReference>
<organism evidence="10 11">
    <name type="scientific">Colwellia demingiae</name>
    <dbReference type="NCBI Taxonomy" id="89401"/>
    <lineage>
        <taxon>Bacteria</taxon>
        <taxon>Pseudomonadati</taxon>
        <taxon>Pseudomonadota</taxon>
        <taxon>Gammaproteobacteria</taxon>
        <taxon>Alteromonadales</taxon>
        <taxon>Colwelliaceae</taxon>
        <taxon>Colwellia</taxon>
    </lineage>
</organism>
<dbReference type="InterPro" id="IPR003594">
    <property type="entry name" value="HATPase_dom"/>
</dbReference>
<feature type="transmembrane region" description="Helical" evidence="8">
    <location>
        <begin position="12"/>
        <end position="36"/>
    </location>
</feature>
<evidence type="ECO:0000256" key="6">
    <source>
        <dbReference type="ARBA" id="ARBA00022777"/>
    </source>
</evidence>
<dbReference type="EC" id="2.7.13.3" evidence="2"/>
<keyword evidence="5 8" id="KW-0812">Transmembrane</keyword>
<sequence>MNNAKPMSSKIIRVYLLGAMVLLVFYGAIFNNAILYTENKSSERRLALISPYHFKLFSQGLKGEIQIDPMLKIYDQYDILPSSIKRRINETWQGSIIFHFEDDHEYSVFAMQAMTEKGLTIVYALEDIDAIEWGDTEFAIFQTAIFGFGLFIYIIAALFIIKMAKRISMPFSSLADKLESSDNEEYTPLSVDGELSQELVQMLTSINSYRSRIRDTFMREQAFTRYVSHELRTPMTVIRGGISILRRLKDEKVQKQSNRIDNAVIEMEQLVHTFLLLARNEDAATTNVDISDVYIKEIIKDLESTIQANQVNFNQHLQSDFSLNVQPLLFAAVINNLLKNAINCSVEGQVDLFISPQRIDVIDNGVGLDSQPRGYEGFGIGLNIVRDICEKYHWEFSIKNNEGDGCTASVIFHKKYDALHNID</sequence>
<dbReference type="GO" id="GO:0005886">
    <property type="term" value="C:plasma membrane"/>
    <property type="evidence" value="ECO:0007669"/>
    <property type="project" value="TreeGrafter"/>
</dbReference>
<evidence type="ECO:0000256" key="2">
    <source>
        <dbReference type="ARBA" id="ARBA00012438"/>
    </source>
</evidence>
<reference evidence="10 11" key="1">
    <citation type="submission" date="2019-07" db="EMBL/GenBank/DDBJ databases">
        <title>Genomes of sea-ice associated Colwellia species.</title>
        <authorList>
            <person name="Bowman J.P."/>
        </authorList>
    </citation>
    <scope>NUCLEOTIDE SEQUENCE [LARGE SCALE GENOMIC DNA]</scope>
    <source>
        <strain evidence="10 11">ACAM 459</strain>
    </source>
</reference>
<dbReference type="EMBL" id="VOLT01000001">
    <property type="protein sequence ID" value="TWX71658.1"/>
    <property type="molecule type" value="Genomic_DNA"/>
</dbReference>
<feature type="domain" description="Histidine kinase" evidence="9">
    <location>
        <begin position="226"/>
        <end position="416"/>
    </location>
</feature>
<feature type="transmembrane region" description="Helical" evidence="8">
    <location>
        <begin position="139"/>
        <end position="161"/>
    </location>
</feature>
<proteinExistence type="predicted"/>
<dbReference type="InterPro" id="IPR036097">
    <property type="entry name" value="HisK_dim/P_sf"/>
</dbReference>
<dbReference type="Pfam" id="PF00512">
    <property type="entry name" value="HisKA"/>
    <property type="match status" value="1"/>
</dbReference>
<comment type="caution">
    <text evidence="10">The sequence shown here is derived from an EMBL/GenBank/DDBJ whole genome shotgun (WGS) entry which is preliminary data.</text>
</comment>
<dbReference type="SUPFAM" id="SSF55874">
    <property type="entry name" value="ATPase domain of HSP90 chaperone/DNA topoisomerase II/histidine kinase"/>
    <property type="match status" value="1"/>
</dbReference>
<dbReference type="AlphaFoldDB" id="A0A5C6QSR8"/>
<dbReference type="SMART" id="SM00387">
    <property type="entry name" value="HATPase_c"/>
    <property type="match status" value="1"/>
</dbReference>
<keyword evidence="7 8" id="KW-1133">Transmembrane helix</keyword>
<evidence type="ECO:0000256" key="8">
    <source>
        <dbReference type="SAM" id="Phobius"/>
    </source>
</evidence>
<dbReference type="CDD" id="cd00082">
    <property type="entry name" value="HisKA"/>
    <property type="match status" value="1"/>
</dbReference>
<evidence type="ECO:0000259" key="9">
    <source>
        <dbReference type="PROSITE" id="PS50109"/>
    </source>
</evidence>
<keyword evidence="6 10" id="KW-0418">Kinase</keyword>
<dbReference type="SMART" id="SM00388">
    <property type="entry name" value="HisKA"/>
    <property type="match status" value="1"/>
</dbReference>
<dbReference type="InterPro" id="IPR005467">
    <property type="entry name" value="His_kinase_dom"/>
</dbReference>